<dbReference type="InterPro" id="IPR056640">
    <property type="entry name" value="DUF7738"/>
</dbReference>
<comment type="caution">
    <text evidence="3">The sequence shown here is derived from an EMBL/GenBank/DDBJ whole genome shotgun (WGS) entry which is preliminary data.</text>
</comment>
<evidence type="ECO:0000259" key="1">
    <source>
        <dbReference type="Pfam" id="PF21832"/>
    </source>
</evidence>
<dbReference type="Proteomes" id="UP000256924">
    <property type="component" value="Unassembled WGS sequence"/>
</dbReference>
<gene>
    <name evidence="3" type="ORF">DRF68_06250</name>
</gene>
<dbReference type="EMBL" id="QNVU01000009">
    <property type="protein sequence ID" value="REC51362.1"/>
    <property type="molecule type" value="Genomic_DNA"/>
</dbReference>
<dbReference type="Pfam" id="PF24880">
    <property type="entry name" value="DUF7738"/>
    <property type="match status" value="1"/>
</dbReference>
<organism evidence="3 4">
    <name type="scientific">Candidatus Chryseobacterium massiliense</name>
    <dbReference type="NCBI Taxonomy" id="204089"/>
    <lineage>
        <taxon>Bacteria</taxon>
        <taxon>Pseudomonadati</taxon>
        <taxon>Bacteroidota</taxon>
        <taxon>Flavobacteriia</taxon>
        <taxon>Flavobacteriales</taxon>
        <taxon>Weeksellaceae</taxon>
        <taxon>Chryseobacterium group</taxon>
        <taxon>Chryseobacterium</taxon>
    </lineage>
</organism>
<name>A0A3D9BDD7_9FLAO</name>
<reference evidence="3 4" key="1">
    <citation type="journal article" date="2004" name="Emerg. Infect. Dis.">
        <title>Amoebae-resisting bacteria isolated from human nasal swabs by amoebal coculture.</title>
        <authorList>
            <person name="Greub G."/>
            <person name="La Scola B."/>
            <person name="Raoult D."/>
        </authorList>
    </citation>
    <scope>NUCLEOTIDE SEQUENCE [LARGE SCALE GENOMIC DNA]</scope>
    <source>
        <strain evidence="3 4">CCUG 51329</strain>
    </source>
</reference>
<evidence type="ECO:0000313" key="3">
    <source>
        <dbReference type="EMBL" id="REC51362.1"/>
    </source>
</evidence>
<evidence type="ECO:0008006" key="5">
    <source>
        <dbReference type="Google" id="ProtNLM"/>
    </source>
</evidence>
<proteinExistence type="predicted"/>
<accession>A0A3D9BDD7</accession>
<dbReference type="InterPro" id="IPR054187">
    <property type="entry name" value="DUF6892"/>
</dbReference>
<dbReference type="AlphaFoldDB" id="A0A3D9BDD7"/>
<feature type="domain" description="DUF6892" evidence="1">
    <location>
        <begin position="170"/>
        <end position="302"/>
    </location>
</feature>
<keyword evidence="4" id="KW-1185">Reference proteome</keyword>
<dbReference type="Pfam" id="PF21832">
    <property type="entry name" value="DUF6892"/>
    <property type="match status" value="1"/>
</dbReference>
<evidence type="ECO:0000313" key="4">
    <source>
        <dbReference type="Proteomes" id="UP000256924"/>
    </source>
</evidence>
<dbReference type="RefSeq" id="WP_116097606.1">
    <property type="nucleotide sequence ID" value="NZ_QNVU01000009.1"/>
</dbReference>
<sequence length="306" mass="36375">MKNESNQQSFIIHVKEDGIEINDQYLHFPLNFSDLKNQFGDHYEFWKETDTNFIYIWHELGIKVFAPKNEDDTLTLVVKTADIDKDFLPKNKFNGDLKINNQNYIYFFAITEVDQSFKDMEMDNVKFSSWLSEDEFKTIEEVSIWQKVKKKRTIINSDKYKADKISGEKIEFTDLNFKLAIIEELMYIKELIQPKFDIFEFADSYEEREIDVEKEGYEPIPEAIEYFKNLEIDRKLATEITEIYQDGGNDIYINITPYWDGEDDSFNIEIYDDIKHFPNLKKMTLFSNDSKVYEDLKLKGIDAVPL</sequence>
<protein>
    <recommendedName>
        <fullName evidence="5">DUF695 domain-containing protein</fullName>
    </recommendedName>
</protein>
<evidence type="ECO:0000259" key="2">
    <source>
        <dbReference type="Pfam" id="PF24880"/>
    </source>
</evidence>
<feature type="domain" description="DUF7738" evidence="2">
    <location>
        <begin position="12"/>
        <end position="105"/>
    </location>
</feature>